<dbReference type="AlphaFoldDB" id="A0AA47MZ52"/>
<feature type="region of interest" description="Disordered" evidence="1">
    <location>
        <begin position="331"/>
        <end position="350"/>
    </location>
</feature>
<feature type="region of interest" description="Disordered" evidence="1">
    <location>
        <begin position="376"/>
        <end position="407"/>
    </location>
</feature>
<sequence length="407" mass="44112">MLREFSTKESKIADLKDVPACKYTDPNEIAQYLTLKLTKCEKLELPVTDSQTTVCSPTQPESNQSDSDQFELLRVVAQKHRIAACLHFIKEAKVGHITPVVGAEEHRLELVAPQDLLGDVGCAALTGGGGGLHGGVQGHQQLKVSGVQVLGRQARQGAALVQDVVESQGENEEGALSAGVHVEIHAALVDQRLLALLRHFGVEELARELALDQQALPHVGHAHHDAELALPPAHRRRAAELDGLGPLLGSRQLCQERPGHKDLSQASDYELGHQREDGQGTLLRDVAEAVADGRLGLQGEEEGAGQRLGVLHAGRVVRRQRLLKVPVPHADEVEYHPKEEPGHDEGGGKQSEFIAPLHVHDGSPDVVEATDYISSPPLLEEEEGGCSVQRMTGNESSTKTMEERRRH</sequence>
<dbReference type="EMBL" id="JAOPHQ010001997">
    <property type="protein sequence ID" value="KAK0148785.1"/>
    <property type="molecule type" value="Genomic_DNA"/>
</dbReference>
<feature type="compositionally biased region" description="Basic and acidic residues" evidence="1">
    <location>
        <begin position="331"/>
        <end position="347"/>
    </location>
</feature>
<gene>
    <name evidence="2" type="primary">tiprl_1</name>
    <name evidence="2" type="ORF">N1851_010868</name>
</gene>
<evidence type="ECO:0000313" key="2">
    <source>
        <dbReference type="EMBL" id="KAK0148785.1"/>
    </source>
</evidence>
<evidence type="ECO:0000313" key="3">
    <source>
        <dbReference type="Proteomes" id="UP001174136"/>
    </source>
</evidence>
<dbReference type="Proteomes" id="UP001174136">
    <property type="component" value="Unassembled WGS sequence"/>
</dbReference>
<comment type="caution">
    <text evidence="2">The sequence shown here is derived from an EMBL/GenBank/DDBJ whole genome shotgun (WGS) entry which is preliminary data.</text>
</comment>
<reference evidence="2" key="1">
    <citation type="journal article" date="2023" name="Front. Mar. Sci.">
        <title>A new Merluccius polli reference genome to investigate the effects of global change in West African waters.</title>
        <authorList>
            <person name="Mateo J.L."/>
            <person name="Blanco-Fernandez C."/>
            <person name="Garcia-Vazquez E."/>
            <person name="Machado-Schiaffino G."/>
        </authorList>
    </citation>
    <scope>NUCLEOTIDE SEQUENCE</scope>
    <source>
        <strain evidence="2">C29</strain>
        <tissue evidence="2">Fin</tissue>
    </source>
</reference>
<organism evidence="2 3">
    <name type="scientific">Merluccius polli</name>
    <name type="common">Benguela hake</name>
    <name type="synonym">Merluccius cadenati</name>
    <dbReference type="NCBI Taxonomy" id="89951"/>
    <lineage>
        <taxon>Eukaryota</taxon>
        <taxon>Metazoa</taxon>
        <taxon>Chordata</taxon>
        <taxon>Craniata</taxon>
        <taxon>Vertebrata</taxon>
        <taxon>Euteleostomi</taxon>
        <taxon>Actinopterygii</taxon>
        <taxon>Neopterygii</taxon>
        <taxon>Teleostei</taxon>
        <taxon>Neoteleostei</taxon>
        <taxon>Acanthomorphata</taxon>
        <taxon>Zeiogadaria</taxon>
        <taxon>Gadariae</taxon>
        <taxon>Gadiformes</taxon>
        <taxon>Gadoidei</taxon>
        <taxon>Merlucciidae</taxon>
        <taxon>Merluccius</taxon>
    </lineage>
</organism>
<proteinExistence type="predicted"/>
<feature type="compositionally biased region" description="Polar residues" evidence="1">
    <location>
        <begin position="389"/>
        <end position="399"/>
    </location>
</feature>
<name>A0AA47MZ52_MERPO</name>
<accession>A0AA47MZ52</accession>
<protein>
    <submittedName>
        <fullName evidence="2">TIP41-like protein</fullName>
    </submittedName>
</protein>
<evidence type="ECO:0000256" key="1">
    <source>
        <dbReference type="SAM" id="MobiDB-lite"/>
    </source>
</evidence>
<keyword evidence="3" id="KW-1185">Reference proteome</keyword>